<comment type="caution">
    <text evidence="3">The sequence shown here is derived from an EMBL/GenBank/DDBJ whole genome shotgun (WGS) entry which is preliminary data.</text>
</comment>
<reference evidence="4" key="1">
    <citation type="submission" date="2020-06" db="EMBL/GenBank/DDBJ databases">
        <title>Draft genomic sequence of Geomonas sp. Red330.</title>
        <authorList>
            <person name="Itoh H."/>
            <person name="Zhenxing X."/>
            <person name="Ushijima N."/>
            <person name="Masuda Y."/>
            <person name="Shiratori Y."/>
            <person name="Senoo K."/>
        </authorList>
    </citation>
    <scope>NUCLEOTIDE SEQUENCE [LARGE SCALE GENOMIC DNA]</scope>
    <source>
        <strain evidence="4">Red330</strain>
    </source>
</reference>
<dbReference type="EMBL" id="BLXX01000002">
    <property type="protein sequence ID" value="GFO58865.1"/>
    <property type="molecule type" value="Genomic_DNA"/>
</dbReference>
<evidence type="ECO:0000259" key="1">
    <source>
        <dbReference type="Pfam" id="PF01471"/>
    </source>
</evidence>
<dbReference type="Proteomes" id="UP000556026">
    <property type="component" value="Unassembled WGS sequence"/>
</dbReference>
<name>A0A6V8MFW6_9BACT</name>
<dbReference type="Pfam" id="PF05257">
    <property type="entry name" value="CHAP"/>
    <property type="match status" value="1"/>
</dbReference>
<organism evidence="3 4">
    <name type="scientific">Geomonas silvestris</name>
    <dbReference type="NCBI Taxonomy" id="2740184"/>
    <lineage>
        <taxon>Bacteria</taxon>
        <taxon>Pseudomonadati</taxon>
        <taxon>Thermodesulfobacteriota</taxon>
        <taxon>Desulfuromonadia</taxon>
        <taxon>Geobacterales</taxon>
        <taxon>Geobacteraceae</taxon>
        <taxon>Geomonas</taxon>
    </lineage>
</organism>
<protein>
    <recommendedName>
        <fullName evidence="5">Peptidase C51 domain-containing protein</fullName>
    </recommendedName>
</protein>
<gene>
    <name evidence="3" type="ORF">GMST_11900</name>
</gene>
<dbReference type="InterPro" id="IPR036366">
    <property type="entry name" value="PGBDSf"/>
</dbReference>
<evidence type="ECO:0008006" key="5">
    <source>
        <dbReference type="Google" id="ProtNLM"/>
    </source>
</evidence>
<dbReference type="AlphaFoldDB" id="A0A6V8MFW6"/>
<feature type="domain" description="Peptidoglycan binding-like" evidence="1">
    <location>
        <begin position="16"/>
        <end position="83"/>
    </location>
</feature>
<dbReference type="InterPro" id="IPR036365">
    <property type="entry name" value="PGBD-like_sf"/>
</dbReference>
<dbReference type="InterPro" id="IPR007921">
    <property type="entry name" value="CHAP_dom"/>
</dbReference>
<dbReference type="RefSeq" id="WP_183353710.1">
    <property type="nucleotide sequence ID" value="NZ_BLXX01000002.1"/>
</dbReference>
<dbReference type="Pfam" id="PF01471">
    <property type="entry name" value="PG_binding_1"/>
    <property type="match status" value="1"/>
</dbReference>
<proteinExistence type="predicted"/>
<dbReference type="Gene3D" id="1.10.101.10">
    <property type="entry name" value="PGBD-like superfamily/PGBD"/>
    <property type="match status" value="1"/>
</dbReference>
<feature type="domain" description="Peptidase C51" evidence="2">
    <location>
        <begin position="138"/>
        <end position="232"/>
    </location>
</feature>
<dbReference type="SUPFAM" id="SSF47090">
    <property type="entry name" value="PGBD-like"/>
    <property type="match status" value="1"/>
</dbReference>
<keyword evidence="4" id="KW-1185">Reference proteome</keyword>
<dbReference type="InterPro" id="IPR002477">
    <property type="entry name" value="Peptidoglycan-bd-like"/>
</dbReference>
<evidence type="ECO:0000259" key="2">
    <source>
        <dbReference type="Pfam" id="PF05257"/>
    </source>
</evidence>
<evidence type="ECO:0000313" key="4">
    <source>
        <dbReference type="Proteomes" id="UP000556026"/>
    </source>
</evidence>
<accession>A0A6V8MFW6</accession>
<sequence>MRYPGRIIRKGEKDAQLVRAIKTKLNEALGFMDQPELMLDPKDGNFGPKMESAIRFYQSRHVDAEGMLLRQDGELGPNTWGALFGDDTVNASTTPRDPLLAKVLQVAADEEAKKVREKPKNSNRGPEVDRYVASTGAPMGSSWCCAFVYWCFEQGAKAMGRTNPMVRTAGCLNHWEEARKKGTRSITADAAQENPALVESGMVFIMDHGSGMGHTGLVEKVTGGVVTTIEGNTDASKTREGGGVYRLVRKIGDINKGFIDYTG</sequence>
<evidence type="ECO:0000313" key="3">
    <source>
        <dbReference type="EMBL" id="GFO58865.1"/>
    </source>
</evidence>